<proteinExistence type="predicted"/>
<dbReference type="Proteomes" id="UP001187066">
    <property type="component" value="Unassembled WGS sequence"/>
</dbReference>
<gene>
    <name evidence="1" type="ORF">R4P48_05510</name>
</gene>
<dbReference type="EMBL" id="JAWLOF010000003">
    <property type="protein sequence ID" value="MDV7022137.1"/>
    <property type="molecule type" value="Genomic_DNA"/>
</dbReference>
<sequence length="155" mass="17972">MTVNIEQLINSLGKSYKELVDAELITYKTPPSGFYGDNDLSLNMAREGVYLSFRREGRILQEITLTLLRPEIKGWHFPNDLPFGLKSYMSRRWVHENIGEPLRSTPPRVIMRRSLGWADLFDVKDCIIPISMQIDFDVMENATSVTFMPTSDLRW</sequence>
<comment type="caution">
    <text evidence="1">The sequence shown here is derived from an EMBL/GenBank/DDBJ whole genome shotgun (WGS) entry which is preliminary data.</text>
</comment>
<dbReference type="RefSeq" id="WP_317677793.1">
    <property type="nucleotide sequence ID" value="NZ_JAWLOF010000003.1"/>
</dbReference>
<evidence type="ECO:0000313" key="1">
    <source>
        <dbReference type="EMBL" id="MDV7022137.1"/>
    </source>
</evidence>
<reference evidence="1 2" key="1">
    <citation type="submission" date="2023-10" db="EMBL/GenBank/DDBJ databases">
        <authorList>
            <person name="Dale J."/>
        </authorList>
    </citation>
    <scope>NUCLEOTIDE SEQUENCE [LARGE SCALE GENOMIC DNA]</scope>
    <source>
        <strain evidence="1 2">2023EL-00970</strain>
    </source>
</reference>
<dbReference type="Pfam" id="PF19929">
    <property type="entry name" value="DUF6392"/>
    <property type="match status" value="1"/>
</dbReference>
<organism evidence="1 2">
    <name type="scientific">Atlantibacter subterraneus</name>
    <dbReference type="NCBI Taxonomy" id="255519"/>
    <lineage>
        <taxon>Bacteria</taxon>
        <taxon>Pseudomonadati</taxon>
        <taxon>Pseudomonadota</taxon>
        <taxon>Gammaproteobacteria</taxon>
        <taxon>Enterobacterales</taxon>
        <taxon>Enterobacteriaceae</taxon>
        <taxon>Atlantibacter</taxon>
    </lineage>
</organism>
<evidence type="ECO:0000313" key="2">
    <source>
        <dbReference type="Proteomes" id="UP001187066"/>
    </source>
</evidence>
<keyword evidence="2" id="KW-1185">Reference proteome</keyword>
<protein>
    <submittedName>
        <fullName evidence="1">DUF6392 family protein</fullName>
    </submittedName>
</protein>
<dbReference type="InterPro" id="IPR045657">
    <property type="entry name" value="DUF6392"/>
</dbReference>
<accession>A0ABU4DZ62</accession>
<name>A0ABU4DZ62_9ENTR</name>